<evidence type="ECO:0000256" key="4">
    <source>
        <dbReference type="ARBA" id="ARBA00022692"/>
    </source>
</evidence>
<proteinExistence type="inferred from homology"/>
<keyword evidence="4 8" id="KW-0812">Transmembrane</keyword>
<comment type="similarity">
    <text evidence="2">Belongs to the SLC12A transporter family.</text>
</comment>
<keyword evidence="12" id="KW-1185">Reference proteome</keyword>
<evidence type="ECO:0000313" key="11">
    <source>
        <dbReference type="EMBL" id="RPA77250.1"/>
    </source>
</evidence>
<accession>A0A3N4HZG7</accession>
<dbReference type="InterPro" id="IPR018491">
    <property type="entry name" value="SLC12_C"/>
</dbReference>
<feature type="compositionally biased region" description="Acidic residues" evidence="7">
    <location>
        <begin position="936"/>
        <end position="945"/>
    </location>
</feature>
<feature type="transmembrane region" description="Helical" evidence="8">
    <location>
        <begin position="86"/>
        <end position="108"/>
    </location>
</feature>
<dbReference type="Pfam" id="PF00324">
    <property type="entry name" value="AA_permease"/>
    <property type="match status" value="1"/>
</dbReference>
<dbReference type="PANTHER" id="PTHR11827:SF72">
    <property type="entry name" value="GH08340P"/>
    <property type="match status" value="1"/>
</dbReference>
<feature type="compositionally biased region" description="Basic and acidic residues" evidence="7">
    <location>
        <begin position="1028"/>
        <end position="1050"/>
    </location>
</feature>
<dbReference type="GO" id="GO:0055064">
    <property type="term" value="P:chloride ion homeostasis"/>
    <property type="evidence" value="ECO:0007669"/>
    <property type="project" value="TreeGrafter"/>
</dbReference>
<feature type="transmembrane region" description="Helical" evidence="8">
    <location>
        <begin position="429"/>
        <end position="450"/>
    </location>
</feature>
<dbReference type="GO" id="GO:0005774">
    <property type="term" value="C:vacuolar membrane"/>
    <property type="evidence" value="ECO:0007669"/>
    <property type="project" value="TreeGrafter"/>
</dbReference>
<evidence type="ECO:0000259" key="9">
    <source>
        <dbReference type="Pfam" id="PF00324"/>
    </source>
</evidence>
<dbReference type="EMBL" id="ML119729">
    <property type="protein sequence ID" value="RPA77250.1"/>
    <property type="molecule type" value="Genomic_DNA"/>
</dbReference>
<feature type="transmembrane region" description="Helical" evidence="8">
    <location>
        <begin position="313"/>
        <end position="334"/>
    </location>
</feature>
<feature type="transmembrane region" description="Helical" evidence="8">
    <location>
        <begin position="277"/>
        <end position="301"/>
    </location>
</feature>
<dbReference type="Gene3D" id="1.20.1740.10">
    <property type="entry name" value="Amino acid/polyamine transporter I"/>
    <property type="match status" value="1"/>
</dbReference>
<dbReference type="OrthoDB" id="2020542at2759"/>
<gene>
    <name evidence="11" type="ORF">BJ508DRAFT_172299</name>
</gene>
<dbReference type="Pfam" id="PF03522">
    <property type="entry name" value="SLC12"/>
    <property type="match status" value="1"/>
</dbReference>
<dbReference type="PANTHER" id="PTHR11827">
    <property type="entry name" value="SOLUTE CARRIER FAMILY 12, CATION COTRANSPORTERS"/>
    <property type="match status" value="1"/>
</dbReference>
<organism evidence="11 12">
    <name type="scientific">Ascobolus immersus RN42</name>
    <dbReference type="NCBI Taxonomy" id="1160509"/>
    <lineage>
        <taxon>Eukaryota</taxon>
        <taxon>Fungi</taxon>
        <taxon>Dikarya</taxon>
        <taxon>Ascomycota</taxon>
        <taxon>Pezizomycotina</taxon>
        <taxon>Pezizomycetes</taxon>
        <taxon>Pezizales</taxon>
        <taxon>Ascobolaceae</taxon>
        <taxon>Ascobolus</taxon>
    </lineage>
</organism>
<keyword evidence="6 8" id="KW-0472">Membrane</keyword>
<dbReference type="InterPro" id="IPR004842">
    <property type="entry name" value="SLC12A_fam"/>
</dbReference>
<protein>
    <recommendedName>
        <fullName evidence="13">Amino acid permease/ SLC12A domain-containing protein</fullName>
    </recommendedName>
</protein>
<evidence type="ECO:0000256" key="7">
    <source>
        <dbReference type="SAM" id="MobiDB-lite"/>
    </source>
</evidence>
<feature type="transmembrane region" description="Helical" evidence="8">
    <location>
        <begin position="220"/>
        <end position="238"/>
    </location>
</feature>
<feature type="transmembrane region" description="Helical" evidence="8">
    <location>
        <begin position="192"/>
        <end position="213"/>
    </location>
</feature>
<feature type="compositionally biased region" description="Pro residues" evidence="7">
    <location>
        <begin position="1096"/>
        <end position="1105"/>
    </location>
</feature>
<dbReference type="GO" id="GO:0055075">
    <property type="term" value="P:potassium ion homeostasis"/>
    <property type="evidence" value="ECO:0007669"/>
    <property type="project" value="TreeGrafter"/>
</dbReference>
<feature type="domain" description="Amino acid permease/ SLC12A" evidence="9">
    <location>
        <begin position="72"/>
        <end position="541"/>
    </location>
</feature>
<keyword evidence="3" id="KW-0813">Transport</keyword>
<evidence type="ECO:0000259" key="10">
    <source>
        <dbReference type="Pfam" id="PF03522"/>
    </source>
</evidence>
<evidence type="ECO:0000256" key="3">
    <source>
        <dbReference type="ARBA" id="ARBA00022448"/>
    </source>
</evidence>
<feature type="transmembrane region" description="Helical" evidence="8">
    <location>
        <begin position="405"/>
        <end position="423"/>
    </location>
</feature>
<dbReference type="GO" id="GO:0006884">
    <property type="term" value="P:cell volume homeostasis"/>
    <property type="evidence" value="ECO:0007669"/>
    <property type="project" value="TreeGrafter"/>
</dbReference>
<comment type="subcellular location">
    <subcellularLocation>
        <location evidence="1">Membrane</location>
        <topology evidence="1">Multi-pass membrane protein</topology>
    </subcellularLocation>
</comment>
<evidence type="ECO:0000313" key="12">
    <source>
        <dbReference type="Proteomes" id="UP000275078"/>
    </source>
</evidence>
<dbReference type="FunFam" id="1.20.1740.10:FF:000013">
    <property type="entry name" value="Solute carrier family 12 member"/>
    <property type="match status" value="1"/>
</dbReference>
<dbReference type="GO" id="GO:0034486">
    <property type="term" value="P:vacuolar transmembrane transport"/>
    <property type="evidence" value="ECO:0007669"/>
    <property type="project" value="TreeGrafter"/>
</dbReference>
<feature type="domain" description="SLC12A transporter C-terminal" evidence="10">
    <location>
        <begin position="553"/>
        <end position="637"/>
    </location>
</feature>
<evidence type="ECO:0008006" key="13">
    <source>
        <dbReference type="Google" id="ProtNLM"/>
    </source>
</evidence>
<evidence type="ECO:0000256" key="6">
    <source>
        <dbReference type="ARBA" id="ARBA00023136"/>
    </source>
</evidence>
<sequence length="1190" mass="130610">MATNATRIPFNTIHYSPRQRPADESTPLLVGEAAESDWMNVEPGVMEDVVEAQVEVVKEKRKLGTFDGVFTPTCLNTLSILMFLRFGYILGQCGILGMFGMLVASYAVNLLTTLSVSAVSSNGTVRGGGAYYLISRTLGPEFGGSIGLVFYLGQVLNTGMNAVGLVNCIITNYGAVSGTAAQVLPESFGWNYLYSSIVLIVCTVMSFFGSGLFAKASNGLLLVLMISTLSIPASAIFMKPFTNPAEHVLFTGLSWRTFSNNLWPSFSPDPDGKTEDWASLFGILFPATAGIFAGASMSGDLRKPSKSIPKGTLYSLVFTFSTYALVIFFMGASVSRVTLHRDLDVIQDTNFSPYLILMGELSTSFFSTLMGLVGAAKCLQALARDGLYPGFTPFAQGTSRNDEPIVALILTFVLSQITLLAPLNLIASFITMTFLMTFFATNLACTALKLSSAPNFRPSFRYFSWHTALAGVLASGVTMFLVDGASASGCVLVLIALFLLVHYTSPPKSWGDVSQSLIYHQVRKYLLRLRSSHIKFWRPQILLLVNDPRRSRKLVTFCNSMKKGGLYILGHVIVTQDFESSFDELKKQQEAWVRLVDWERIKAFVHVSVAPTLEWGARNAVISAGLGGMRPNIVVVGMFNLDEYREEGGEYMTLAKVKSMSGEGRGEGGGNPLAGEAEMPTDGCRSEKAVTVTSYVNVLEDLLLSLQMNVAVARGFTELELPTEKVHTKKYIDLWPIQMTSELSPHILTTNFDTYTLILQLGAILNTVPSWRKTYTLRVCVFVEYESDVADEHDRVSRLLSSLRIQAQLHVFYLAKGDLGCYQWIIHGEEAEPEERERVESVLAEEAWWREMREHREGLSENLDLKKTLSRSEGTWAGSTFHQGPAFPPRDLGLRKILGDARARKRKSFSGLSHFAGRLGVSLRHHAGFDSASDASESETDDEGPFSEGAVRVRRRSMGDALDWPRSATTTAVGSLGGTGRPVLQHAAESDPLVSPMNLEGHPEYVRYPRPPPPPRREASPKPQPKLETQKKEVEENEGLKVPKRPEPKSRKSAPMFTSKAMPDTAEEPEETAGPSIRFVDSPKPLRSATKAPVHTPGPAPPAVSTPPVELAPSFNDLPSLGQHLIINELIRRNSKETAVVFTTLPAMPRGTWREESECVEYLRGLEVLTEGVGPVLMVHSNTLVVTTAL</sequence>
<evidence type="ECO:0000256" key="8">
    <source>
        <dbReference type="SAM" id="Phobius"/>
    </source>
</evidence>
<feature type="transmembrane region" description="Helical" evidence="8">
    <location>
        <begin position="354"/>
        <end position="375"/>
    </location>
</feature>
<feature type="region of interest" description="Disordered" evidence="7">
    <location>
        <begin position="661"/>
        <end position="681"/>
    </location>
</feature>
<dbReference type="InterPro" id="IPR004841">
    <property type="entry name" value="AA-permease/SLC12A_dom"/>
</dbReference>
<name>A0A3N4HZG7_ASCIM</name>
<keyword evidence="5 8" id="KW-1133">Transmembrane helix</keyword>
<evidence type="ECO:0000256" key="5">
    <source>
        <dbReference type="ARBA" id="ARBA00022989"/>
    </source>
</evidence>
<feature type="region of interest" description="Disordered" evidence="7">
    <location>
        <begin position="930"/>
        <end position="1111"/>
    </location>
</feature>
<dbReference type="GO" id="GO:0015379">
    <property type="term" value="F:potassium:chloride symporter activity"/>
    <property type="evidence" value="ECO:0007669"/>
    <property type="project" value="TreeGrafter"/>
</dbReference>
<evidence type="ECO:0000256" key="1">
    <source>
        <dbReference type="ARBA" id="ARBA00004141"/>
    </source>
</evidence>
<dbReference type="Proteomes" id="UP000275078">
    <property type="component" value="Unassembled WGS sequence"/>
</dbReference>
<dbReference type="STRING" id="1160509.A0A3N4HZG7"/>
<dbReference type="AlphaFoldDB" id="A0A3N4HZG7"/>
<reference evidence="11 12" key="1">
    <citation type="journal article" date="2018" name="Nat. Ecol. Evol.">
        <title>Pezizomycetes genomes reveal the molecular basis of ectomycorrhizal truffle lifestyle.</title>
        <authorList>
            <person name="Murat C."/>
            <person name="Payen T."/>
            <person name="Noel B."/>
            <person name="Kuo A."/>
            <person name="Morin E."/>
            <person name="Chen J."/>
            <person name="Kohler A."/>
            <person name="Krizsan K."/>
            <person name="Balestrini R."/>
            <person name="Da Silva C."/>
            <person name="Montanini B."/>
            <person name="Hainaut M."/>
            <person name="Levati E."/>
            <person name="Barry K.W."/>
            <person name="Belfiori B."/>
            <person name="Cichocki N."/>
            <person name="Clum A."/>
            <person name="Dockter R.B."/>
            <person name="Fauchery L."/>
            <person name="Guy J."/>
            <person name="Iotti M."/>
            <person name="Le Tacon F."/>
            <person name="Lindquist E.A."/>
            <person name="Lipzen A."/>
            <person name="Malagnac F."/>
            <person name="Mello A."/>
            <person name="Molinier V."/>
            <person name="Miyauchi S."/>
            <person name="Poulain J."/>
            <person name="Riccioni C."/>
            <person name="Rubini A."/>
            <person name="Sitrit Y."/>
            <person name="Splivallo R."/>
            <person name="Traeger S."/>
            <person name="Wang M."/>
            <person name="Zifcakova L."/>
            <person name="Wipf D."/>
            <person name="Zambonelli A."/>
            <person name="Paolocci F."/>
            <person name="Nowrousian M."/>
            <person name="Ottonello S."/>
            <person name="Baldrian P."/>
            <person name="Spatafora J.W."/>
            <person name="Henrissat B."/>
            <person name="Nagy L.G."/>
            <person name="Aury J.M."/>
            <person name="Wincker P."/>
            <person name="Grigoriev I.V."/>
            <person name="Bonfante P."/>
            <person name="Martin F.M."/>
        </authorList>
    </citation>
    <scope>NUCLEOTIDE SEQUENCE [LARGE SCALE GENOMIC DNA]</scope>
    <source>
        <strain evidence="11 12">RN42</strain>
    </source>
</reference>
<evidence type="ECO:0000256" key="2">
    <source>
        <dbReference type="ARBA" id="ARBA00010593"/>
    </source>
</evidence>